<protein>
    <submittedName>
        <fullName evidence="6">ABC transporter ATP-binding protein</fullName>
    </submittedName>
</protein>
<evidence type="ECO:0000256" key="3">
    <source>
        <dbReference type="ARBA" id="ARBA00022741"/>
    </source>
</evidence>
<evidence type="ECO:0000313" key="7">
    <source>
        <dbReference type="Proteomes" id="UP000253744"/>
    </source>
</evidence>
<dbReference type="Proteomes" id="UP000253744">
    <property type="component" value="Plasmid pDrdA"/>
</dbReference>
<accession>A0A345IKP0</accession>
<dbReference type="PANTHER" id="PTHR43553">
    <property type="entry name" value="HEAVY METAL TRANSPORTER"/>
    <property type="match status" value="1"/>
</dbReference>
<keyword evidence="4 6" id="KW-0067">ATP-binding</keyword>
<evidence type="ECO:0000256" key="1">
    <source>
        <dbReference type="ARBA" id="ARBA00005417"/>
    </source>
</evidence>
<dbReference type="InterPro" id="IPR015856">
    <property type="entry name" value="ABC_transpr_CbiO/EcfA_su"/>
</dbReference>
<evidence type="ECO:0000256" key="4">
    <source>
        <dbReference type="ARBA" id="ARBA00022840"/>
    </source>
</evidence>
<comment type="similarity">
    <text evidence="1">Belongs to the ABC transporter superfamily.</text>
</comment>
<dbReference type="InterPro" id="IPR003593">
    <property type="entry name" value="AAA+_ATPase"/>
</dbReference>
<evidence type="ECO:0000259" key="5">
    <source>
        <dbReference type="PROSITE" id="PS50893"/>
    </source>
</evidence>
<keyword evidence="6" id="KW-0614">Plasmid</keyword>
<dbReference type="STRING" id="1288484.GCA_000348665_02871"/>
<dbReference type="PROSITE" id="PS50893">
    <property type="entry name" value="ABC_TRANSPORTER_2"/>
    <property type="match status" value="1"/>
</dbReference>
<dbReference type="GO" id="GO:0016887">
    <property type="term" value="F:ATP hydrolysis activity"/>
    <property type="evidence" value="ECO:0007669"/>
    <property type="project" value="InterPro"/>
</dbReference>
<dbReference type="KEGG" id="dwu:DVJ83_13785"/>
<dbReference type="SMART" id="SM00382">
    <property type="entry name" value="AAA"/>
    <property type="match status" value="1"/>
</dbReference>
<dbReference type="InterPro" id="IPR050095">
    <property type="entry name" value="ECF_ABC_transporter_ATP-bd"/>
</dbReference>
<dbReference type="GO" id="GO:0005524">
    <property type="term" value="F:ATP binding"/>
    <property type="evidence" value="ECO:0007669"/>
    <property type="project" value="UniProtKB-KW"/>
</dbReference>
<evidence type="ECO:0000256" key="2">
    <source>
        <dbReference type="ARBA" id="ARBA00022448"/>
    </source>
</evidence>
<gene>
    <name evidence="6" type="ORF">DVJ83_13785</name>
</gene>
<organism evidence="6 7">
    <name type="scientific">Deinococcus wulumuqiensis</name>
    <dbReference type="NCBI Taxonomy" id="980427"/>
    <lineage>
        <taxon>Bacteria</taxon>
        <taxon>Thermotogati</taxon>
        <taxon>Deinococcota</taxon>
        <taxon>Deinococci</taxon>
        <taxon>Deinococcales</taxon>
        <taxon>Deinococcaceae</taxon>
        <taxon>Deinococcus</taxon>
    </lineage>
</organism>
<geneLocation type="plasmid" evidence="7">
    <name>pdrda</name>
</geneLocation>
<reference evidence="6 7" key="1">
    <citation type="submission" date="2018-07" db="EMBL/GenBank/DDBJ databases">
        <title>Complete Genome and Methylome Analysis of Deinococcus wulumuqiensis NEB 479.</title>
        <authorList>
            <person name="Fomenkov A."/>
            <person name="Luyten Y."/>
            <person name="Vincze T."/>
            <person name="Anton B.P."/>
            <person name="Clark T."/>
            <person name="Roberts R.J."/>
            <person name="Morgan R.D."/>
        </authorList>
    </citation>
    <scope>NUCLEOTIDE SEQUENCE [LARGE SCALE GENOMIC DNA]</scope>
    <source>
        <strain evidence="6 7">NEB 479</strain>
        <plasmid evidence="7">Plasmid pdrda</plasmid>
    </source>
</reference>
<dbReference type="PROSITE" id="PS00211">
    <property type="entry name" value="ABC_TRANSPORTER_1"/>
    <property type="match status" value="1"/>
</dbReference>
<feature type="domain" description="ABC transporter" evidence="5">
    <location>
        <begin position="2"/>
        <end position="233"/>
    </location>
</feature>
<dbReference type="CDD" id="cd03225">
    <property type="entry name" value="ABC_cobalt_CbiO_domain1"/>
    <property type="match status" value="1"/>
</dbReference>
<dbReference type="GO" id="GO:0043190">
    <property type="term" value="C:ATP-binding cassette (ABC) transporter complex"/>
    <property type="evidence" value="ECO:0007669"/>
    <property type="project" value="TreeGrafter"/>
</dbReference>
<dbReference type="AlphaFoldDB" id="A0A345IKP0"/>
<dbReference type="SUPFAM" id="SSF52540">
    <property type="entry name" value="P-loop containing nucleoside triphosphate hydrolases"/>
    <property type="match status" value="1"/>
</dbReference>
<dbReference type="RefSeq" id="WP_114672962.1">
    <property type="nucleotide sequence ID" value="NZ_CP031159.1"/>
</dbReference>
<keyword evidence="3" id="KW-0547">Nucleotide-binding</keyword>
<dbReference type="Gene3D" id="3.40.50.300">
    <property type="entry name" value="P-loop containing nucleotide triphosphate hydrolases"/>
    <property type="match status" value="1"/>
</dbReference>
<evidence type="ECO:0000313" key="6">
    <source>
        <dbReference type="EMBL" id="AXH00263.1"/>
    </source>
</evidence>
<dbReference type="EMBL" id="CP031159">
    <property type="protein sequence ID" value="AXH00263.1"/>
    <property type="molecule type" value="Genomic_DNA"/>
</dbReference>
<dbReference type="PANTHER" id="PTHR43553:SF24">
    <property type="entry name" value="ENERGY-COUPLING FACTOR TRANSPORTER ATP-BINDING PROTEIN ECFA1"/>
    <property type="match status" value="1"/>
</dbReference>
<keyword evidence="2" id="KW-0813">Transport</keyword>
<dbReference type="InterPro" id="IPR017871">
    <property type="entry name" value="ABC_transporter-like_CS"/>
</dbReference>
<proteinExistence type="inferred from homology"/>
<dbReference type="GO" id="GO:0042626">
    <property type="term" value="F:ATPase-coupled transmembrane transporter activity"/>
    <property type="evidence" value="ECO:0007669"/>
    <property type="project" value="TreeGrafter"/>
</dbReference>
<dbReference type="InterPro" id="IPR003439">
    <property type="entry name" value="ABC_transporter-like_ATP-bd"/>
</dbReference>
<name>A0A345IKP0_9DEIO</name>
<sequence>MIELRGVSQTFEVPGLAPRTVLYPLDLSLTERRIGIVGSNGSGKSTLARLIGGLLLPTTGTVTVGGFDTRRSPREVRRRLGFVFQNPEHQIVFPVVEEDLAFGLRPLGLSAAETEGRITEMLGRYGLAHLRQHATHRLSGGQKQLLALAGVLVMRPEVIVFDEPTTLLDLRNRNRVARAIAQLPQQAIVVTHDLELLRDFDRVLVFEDGALLADADPAEALALYRERMSLESA</sequence>
<dbReference type="InterPro" id="IPR027417">
    <property type="entry name" value="P-loop_NTPase"/>
</dbReference>
<dbReference type="Pfam" id="PF00005">
    <property type="entry name" value="ABC_tran"/>
    <property type="match status" value="1"/>
</dbReference>